<dbReference type="EMBL" id="KV423933">
    <property type="protein sequence ID" value="KZT60190.1"/>
    <property type="molecule type" value="Genomic_DNA"/>
</dbReference>
<dbReference type="SMART" id="SM00829">
    <property type="entry name" value="PKS_ER"/>
    <property type="match status" value="1"/>
</dbReference>
<evidence type="ECO:0000256" key="3">
    <source>
        <dbReference type="ARBA" id="ARBA00022723"/>
    </source>
</evidence>
<dbReference type="InterPro" id="IPR036291">
    <property type="entry name" value="NAD(P)-bd_dom_sf"/>
</dbReference>
<keyword evidence="6" id="KW-0520">NAD</keyword>
<keyword evidence="4 7" id="KW-0862">Zinc</keyword>
<dbReference type="Proteomes" id="UP000076842">
    <property type="component" value="Unassembled WGS sequence"/>
</dbReference>
<dbReference type="PANTHER" id="PTHR43161:SF9">
    <property type="entry name" value="SORBITOL DEHYDROGENASE"/>
    <property type="match status" value="1"/>
</dbReference>
<dbReference type="Gene3D" id="3.40.50.720">
    <property type="entry name" value="NAD(P)-binding Rossmann-like Domain"/>
    <property type="match status" value="1"/>
</dbReference>
<dbReference type="PANTHER" id="PTHR43161">
    <property type="entry name" value="SORBITOL DEHYDROGENASE"/>
    <property type="match status" value="1"/>
</dbReference>
<evidence type="ECO:0000259" key="8">
    <source>
        <dbReference type="SMART" id="SM00829"/>
    </source>
</evidence>
<dbReference type="InterPro" id="IPR013154">
    <property type="entry name" value="ADH-like_N"/>
</dbReference>
<organism evidence="9 10">
    <name type="scientific">Calocera cornea HHB12733</name>
    <dbReference type="NCBI Taxonomy" id="1353952"/>
    <lineage>
        <taxon>Eukaryota</taxon>
        <taxon>Fungi</taxon>
        <taxon>Dikarya</taxon>
        <taxon>Basidiomycota</taxon>
        <taxon>Agaricomycotina</taxon>
        <taxon>Dacrymycetes</taxon>
        <taxon>Dacrymycetales</taxon>
        <taxon>Dacrymycetaceae</taxon>
        <taxon>Calocera</taxon>
    </lineage>
</organism>
<dbReference type="STRING" id="1353952.A0A165I6F7"/>
<proteinExistence type="inferred from homology"/>
<evidence type="ECO:0000256" key="4">
    <source>
        <dbReference type="ARBA" id="ARBA00022833"/>
    </source>
</evidence>
<keyword evidence="3 7" id="KW-0479">Metal-binding</keyword>
<reference evidence="9 10" key="1">
    <citation type="journal article" date="2016" name="Mol. Biol. Evol.">
        <title>Comparative Genomics of Early-Diverging Mushroom-Forming Fungi Provides Insights into the Origins of Lignocellulose Decay Capabilities.</title>
        <authorList>
            <person name="Nagy L.G."/>
            <person name="Riley R."/>
            <person name="Tritt A."/>
            <person name="Adam C."/>
            <person name="Daum C."/>
            <person name="Floudas D."/>
            <person name="Sun H."/>
            <person name="Yadav J.S."/>
            <person name="Pangilinan J."/>
            <person name="Larsson K.H."/>
            <person name="Matsuura K."/>
            <person name="Barry K."/>
            <person name="Labutti K."/>
            <person name="Kuo R."/>
            <person name="Ohm R.A."/>
            <person name="Bhattacharya S.S."/>
            <person name="Shirouzu T."/>
            <person name="Yoshinaga Y."/>
            <person name="Martin F.M."/>
            <person name="Grigoriev I.V."/>
            <person name="Hibbett D.S."/>
        </authorList>
    </citation>
    <scope>NUCLEOTIDE SEQUENCE [LARGE SCALE GENOMIC DNA]</scope>
    <source>
        <strain evidence="9 10">HHB12733</strain>
    </source>
</reference>
<dbReference type="CDD" id="cd05285">
    <property type="entry name" value="sorbitol_DH"/>
    <property type="match status" value="1"/>
</dbReference>
<accession>A0A165I6F7</accession>
<dbReference type="GO" id="GO:0003939">
    <property type="term" value="F:L-iditol 2-dehydrogenase (NAD+) activity"/>
    <property type="evidence" value="ECO:0007669"/>
    <property type="project" value="TreeGrafter"/>
</dbReference>
<dbReference type="FunFam" id="3.40.50.720:FF:000068">
    <property type="entry name" value="Sorbitol dehydrogenase"/>
    <property type="match status" value="1"/>
</dbReference>
<dbReference type="GO" id="GO:0008270">
    <property type="term" value="F:zinc ion binding"/>
    <property type="evidence" value="ECO:0007669"/>
    <property type="project" value="InterPro"/>
</dbReference>
<evidence type="ECO:0000256" key="7">
    <source>
        <dbReference type="RuleBase" id="RU361277"/>
    </source>
</evidence>
<name>A0A165I6F7_9BASI</name>
<protein>
    <submittedName>
        <fullName evidence="9">Putative xylitol dehydrogenase</fullName>
    </submittedName>
</protein>
<dbReference type="InterPro" id="IPR020843">
    <property type="entry name" value="ER"/>
</dbReference>
<dbReference type="GO" id="GO:0006062">
    <property type="term" value="P:sorbitol catabolic process"/>
    <property type="evidence" value="ECO:0007669"/>
    <property type="project" value="TreeGrafter"/>
</dbReference>
<dbReference type="OrthoDB" id="3941538at2759"/>
<keyword evidence="5" id="KW-0560">Oxidoreductase</keyword>
<keyword evidence="10" id="KW-1185">Reference proteome</keyword>
<dbReference type="InterPro" id="IPR045306">
    <property type="entry name" value="SDH-like"/>
</dbReference>
<gene>
    <name evidence="9" type="ORF">CALCODRAFT_492775</name>
</gene>
<evidence type="ECO:0000313" key="10">
    <source>
        <dbReference type="Proteomes" id="UP000076842"/>
    </source>
</evidence>
<evidence type="ECO:0000256" key="5">
    <source>
        <dbReference type="ARBA" id="ARBA00023002"/>
    </source>
</evidence>
<dbReference type="FunCoup" id="A0A165I6F7">
    <property type="interactions" value="104"/>
</dbReference>
<dbReference type="InterPro" id="IPR013149">
    <property type="entry name" value="ADH-like_C"/>
</dbReference>
<comment type="similarity">
    <text evidence="2 7">Belongs to the zinc-containing alcohol dehydrogenase family.</text>
</comment>
<feature type="domain" description="Enoyl reductase (ER)" evidence="8">
    <location>
        <begin position="15"/>
        <end position="371"/>
    </location>
</feature>
<dbReference type="SUPFAM" id="SSF50129">
    <property type="entry name" value="GroES-like"/>
    <property type="match status" value="1"/>
</dbReference>
<sequence>MTPAPAPANKSFVLRAINDVVFEDKPIPELGPTDVLVRILKTGICGSDVHFLTHGHIGDFHVRSPMVLGHESSGVVHSTGRSVTTLTPGDRVALEPGVTCRKCHACKGGRYELCPHILFAATPPTDGTLARFYRVPEDLAYRLPDGLSLEDGAMMEPLSVAVHAAHTLSAVGAGHTVVVFGCGPVGLLCMAVARTLGAAAILAVDIQPSRLAFAREYAATHTYLPPRMREGEPRVEYSRRCAEGICELMGWAKDLVKGTGEGGADRVLEATGAEVCIQTGIFVAKRGGVFTQIGMGADTATVPITTALVKELTIKGSFRYGYGDYPMAISFAAARKIDLAPLVTHRFAFADAPEAFEATKNGKDRQGKWVIKTLIDGPE</sequence>
<dbReference type="SUPFAM" id="SSF51735">
    <property type="entry name" value="NAD(P)-binding Rossmann-fold domains"/>
    <property type="match status" value="1"/>
</dbReference>
<dbReference type="InterPro" id="IPR011032">
    <property type="entry name" value="GroES-like_sf"/>
</dbReference>
<dbReference type="AlphaFoldDB" id="A0A165I6F7"/>
<evidence type="ECO:0000256" key="1">
    <source>
        <dbReference type="ARBA" id="ARBA00001947"/>
    </source>
</evidence>
<dbReference type="InParanoid" id="A0A165I6F7"/>
<evidence type="ECO:0000313" key="9">
    <source>
        <dbReference type="EMBL" id="KZT60190.1"/>
    </source>
</evidence>
<dbReference type="Gene3D" id="3.90.180.10">
    <property type="entry name" value="Medium-chain alcohol dehydrogenases, catalytic domain"/>
    <property type="match status" value="1"/>
</dbReference>
<comment type="cofactor">
    <cofactor evidence="1 7">
        <name>Zn(2+)</name>
        <dbReference type="ChEBI" id="CHEBI:29105"/>
    </cofactor>
</comment>
<dbReference type="InterPro" id="IPR002328">
    <property type="entry name" value="ADH_Zn_CS"/>
</dbReference>
<evidence type="ECO:0000256" key="2">
    <source>
        <dbReference type="ARBA" id="ARBA00008072"/>
    </source>
</evidence>
<dbReference type="Pfam" id="PF00107">
    <property type="entry name" value="ADH_zinc_N"/>
    <property type="match status" value="1"/>
</dbReference>
<dbReference type="Pfam" id="PF08240">
    <property type="entry name" value="ADH_N"/>
    <property type="match status" value="1"/>
</dbReference>
<dbReference type="PROSITE" id="PS00059">
    <property type="entry name" value="ADH_ZINC"/>
    <property type="match status" value="1"/>
</dbReference>
<evidence type="ECO:0000256" key="6">
    <source>
        <dbReference type="ARBA" id="ARBA00023027"/>
    </source>
</evidence>